<feature type="domain" description="Spo11/DNA topoisomerase VI subunit A N-terminal" evidence="13">
    <location>
        <begin position="70"/>
        <end position="129"/>
    </location>
</feature>
<comment type="cofactor">
    <cofactor evidence="2">
        <name>Mg(2+)</name>
        <dbReference type="ChEBI" id="CHEBI:18420"/>
    </cofactor>
</comment>
<evidence type="ECO:0000256" key="4">
    <source>
        <dbReference type="ARBA" id="ARBA00006559"/>
    </source>
</evidence>
<dbReference type="GO" id="GO:0007131">
    <property type="term" value="P:reciprocal meiotic recombination"/>
    <property type="evidence" value="ECO:0007669"/>
    <property type="project" value="TreeGrafter"/>
</dbReference>
<evidence type="ECO:0000256" key="12">
    <source>
        <dbReference type="PROSITE-ProRule" id="PRU01385"/>
    </source>
</evidence>
<dbReference type="STRING" id="1314781.A0A165EZK1"/>
<evidence type="ECO:0000256" key="1">
    <source>
        <dbReference type="ARBA" id="ARBA00000185"/>
    </source>
</evidence>
<accession>A0A165EZK1</accession>
<protein>
    <recommendedName>
        <fullName evidence="5">DNA topoisomerase (ATP-hydrolyzing)</fullName>
        <ecNumber evidence="5">5.6.2.2</ecNumber>
    </recommendedName>
</protein>
<dbReference type="Pfam" id="PF21180">
    <property type="entry name" value="TOP6A-Spo11_Toprim"/>
    <property type="match status" value="1"/>
</dbReference>
<evidence type="ECO:0000256" key="6">
    <source>
        <dbReference type="ARBA" id="ARBA00022723"/>
    </source>
</evidence>
<keyword evidence="16" id="KW-1185">Reference proteome</keyword>
<evidence type="ECO:0000313" key="16">
    <source>
        <dbReference type="Proteomes" id="UP000077266"/>
    </source>
</evidence>
<keyword evidence="10 12" id="KW-0413">Isomerase</keyword>
<dbReference type="PANTHER" id="PTHR10848:SF0">
    <property type="entry name" value="MEIOTIC RECOMBINATION PROTEIN SPO11"/>
    <property type="match status" value="1"/>
</dbReference>
<keyword evidence="11" id="KW-0539">Nucleus</keyword>
<evidence type="ECO:0000256" key="2">
    <source>
        <dbReference type="ARBA" id="ARBA00001946"/>
    </source>
</evidence>
<dbReference type="InterPro" id="IPR036388">
    <property type="entry name" value="WH-like_DNA-bd_sf"/>
</dbReference>
<keyword evidence="7" id="KW-0460">Magnesium</keyword>
<dbReference type="PROSITE" id="PS52041">
    <property type="entry name" value="TOPO_IIB"/>
    <property type="match status" value="1"/>
</dbReference>
<reference evidence="15 16" key="1">
    <citation type="journal article" date="2016" name="Mol. Biol. Evol.">
        <title>Comparative Genomics of Early-Diverging Mushroom-Forming Fungi Provides Insights into the Origins of Lignocellulose Decay Capabilities.</title>
        <authorList>
            <person name="Nagy L.G."/>
            <person name="Riley R."/>
            <person name="Tritt A."/>
            <person name="Adam C."/>
            <person name="Daum C."/>
            <person name="Floudas D."/>
            <person name="Sun H."/>
            <person name="Yadav J.S."/>
            <person name="Pangilinan J."/>
            <person name="Larsson K.H."/>
            <person name="Matsuura K."/>
            <person name="Barry K."/>
            <person name="Labutti K."/>
            <person name="Kuo R."/>
            <person name="Ohm R.A."/>
            <person name="Bhattacharya S.S."/>
            <person name="Shirouzu T."/>
            <person name="Yoshinaga Y."/>
            <person name="Martin F.M."/>
            <person name="Grigoriev I.V."/>
            <person name="Hibbett D.S."/>
        </authorList>
    </citation>
    <scope>NUCLEOTIDE SEQUENCE [LARGE SCALE GENOMIC DNA]</scope>
    <source>
        <strain evidence="15 16">HHB12029</strain>
    </source>
</reference>
<evidence type="ECO:0000259" key="13">
    <source>
        <dbReference type="Pfam" id="PF04406"/>
    </source>
</evidence>
<dbReference type="PRINTS" id="PR01550">
    <property type="entry name" value="TOP6AFAMILY"/>
</dbReference>
<dbReference type="AlphaFoldDB" id="A0A165EZK1"/>
<keyword evidence="9 12" id="KW-0238">DNA-binding</keyword>
<dbReference type="EMBL" id="KV426108">
    <property type="protein sequence ID" value="KZV88058.1"/>
    <property type="molecule type" value="Genomic_DNA"/>
</dbReference>
<dbReference type="InParanoid" id="A0A165EZK1"/>
<comment type="catalytic activity">
    <reaction evidence="1 12">
        <text>ATP-dependent breakage, passage and rejoining of double-stranded DNA.</text>
        <dbReference type="EC" id="5.6.2.2"/>
    </reaction>
</comment>
<evidence type="ECO:0000256" key="8">
    <source>
        <dbReference type="ARBA" id="ARBA00023029"/>
    </source>
</evidence>
<evidence type="ECO:0000256" key="5">
    <source>
        <dbReference type="ARBA" id="ARBA00012895"/>
    </source>
</evidence>
<dbReference type="FunCoup" id="A0A165EZK1">
    <property type="interactions" value="116"/>
</dbReference>
<dbReference type="InterPro" id="IPR013049">
    <property type="entry name" value="Spo11/TopoVI_A_N"/>
</dbReference>
<dbReference type="GO" id="GO:0046872">
    <property type="term" value="F:metal ion binding"/>
    <property type="evidence" value="ECO:0007669"/>
    <property type="project" value="UniProtKB-KW"/>
</dbReference>
<dbReference type="GO" id="GO:0000706">
    <property type="term" value="P:meiotic DNA double-strand break processing"/>
    <property type="evidence" value="ECO:0007669"/>
    <property type="project" value="TreeGrafter"/>
</dbReference>
<dbReference type="OrthoDB" id="5377392at2759"/>
<evidence type="ECO:0000256" key="9">
    <source>
        <dbReference type="ARBA" id="ARBA00023125"/>
    </source>
</evidence>
<dbReference type="Proteomes" id="UP000077266">
    <property type="component" value="Unassembled WGS sequence"/>
</dbReference>
<keyword evidence="6" id="KW-0479">Metal-binding</keyword>
<proteinExistence type="inferred from homology"/>
<dbReference type="CDD" id="cd00223">
    <property type="entry name" value="TOPRIM_TopoIIB_SPO"/>
    <property type="match status" value="1"/>
</dbReference>
<evidence type="ECO:0000259" key="14">
    <source>
        <dbReference type="Pfam" id="PF21180"/>
    </source>
</evidence>
<comment type="subcellular location">
    <subcellularLocation>
        <location evidence="3">Nucleus</location>
    </subcellularLocation>
</comment>
<dbReference type="Pfam" id="PF04406">
    <property type="entry name" value="TP6A_N"/>
    <property type="match status" value="1"/>
</dbReference>
<sequence length="330" mass="35624">MEGMVLDFLSQLSRSLPIPPTDGEAKKDTEALADIAIELVDRKRPQSDGPAPTRVVRFPQNKRRGNARGLATLFRVMELSHDGLLSGSSLSKRDVYYNDVALFKSQNIVNSLVDDLAATCGVARSDLNIAAASKGLWCGAGLSLIMAKSGTVIAGQCEEPVLIPAQESIASISVCEEVSWVLVVEKDAVFQTLCRSGLATHPTLPGPGLIITGKGYPDVATRDLVALLSRSTTIPLLALVDCDVHGVDIFSCYKYGSRSMTHEQERLQASRLVWIGVLSSDLARLGVDKDDLLPMSAHDHKKAIALLKSPACAAEPLWRLSISSERLKMY</sequence>
<dbReference type="InterPro" id="IPR034136">
    <property type="entry name" value="TOPRIM_Topo6A/Spo11"/>
</dbReference>
<evidence type="ECO:0000256" key="10">
    <source>
        <dbReference type="ARBA" id="ARBA00023235"/>
    </source>
</evidence>
<organism evidence="15 16">
    <name type="scientific">Exidia glandulosa HHB12029</name>
    <dbReference type="NCBI Taxonomy" id="1314781"/>
    <lineage>
        <taxon>Eukaryota</taxon>
        <taxon>Fungi</taxon>
        <taxon>Dikarya</taxon>
        <taxon>Basidiomycota</taxon>
        <taxon>Agaricomycotina</taxon>
        <taxon>Agaricomycetes</taxon>
        <taxon>Auriculariales</taxon>
        <taxon>Exidiaceae</taxon>
        <taxon>Exidia</taxon>
    </lineage>
</organism>
<dbReference type="Gene3D" id="1.10.10.10">
    <property type="entry name" value="Winged helix-like DNA-binding domain superfamily/Winged helix DNA-binding domain"/>
    <property type="match status" value="1"/>
</dbReference>
<keyword evidence="8 12" id="KW-0799">Topoisomerase</keyword>
<dbReference type="GO" id="GO:0003918">
    <property type="term" value="F:DNA topoisomerase type II (double strand cut, ATP-hydrolyzing) activity"/>
    <property type="evidence" value="ECO:0007669"/>
    <property type="project" value="UniProtKB-UniRule"/>
</dbReference>
<evidence type="ECO:0000256" key="11">
    <source>
        <dbReference type="ARBA" id="ARBA00023242"/>
    </source>
</evidence>
<evidence type="ECO:0000313" key="15">
    <source>
        <dbReference type="EMBL" id="KZV88058.1"/>
    </source>
</evidence>
<dbReference type="GO" id="GO:0003677">
    <property type="term" value="F:DNA binding"/>
    <property type="evidence" value="ECO:0007669"/>
    <property type="project" value="UniProtKB-UniRule"/>
</dbReference>
<comment type="similarity">
    <text evidence="4 12">Belongs to the TOP6A family.</text>
</comment>
<dbReference type="GO" id="GO:0042138">
    <property type="term" value="P:meiotic DNA double-strand break formation"/>
    <property type="evidence" value="ECO:0007669"/>
    <property type="project" value="InterPro"/>
</dbReference>
<evidence type="ECO:0000256" key="3">
    <source>
        <dbReference type="ARBA" id="ARBA00004123"/>
    </source>
</evidence>
<feature type="domain" description="Topoisomerase 6 subunit A/Spo11 TOPRIM" evidence="14">
    <location>
        <begin position="180"/>
        <end position="322"/>
    </location>
</feature>
<dbReference type="PANTHER" id="PTHR10848">
    <property type="entry name" value="MEIOTIC RECOMBINATION PROTEIN SPO11"/>
    <property type="match status" value="1"/>
</dbReference>
<dbReference type="Gene3D" id="3.40.1360.10">
    <property type="match status" value="1"/>
</dbReference>
<dbReference type="InterPro" id="IPR036078">
    <property type="entry name" value="Spo11/TopoVI_A_sf"/>
</dbReference>
<dbReference type="GO" id="GO:0005524">
    <property type="term" value="F:ATP binding"/>
    <property type="evidence" value="ECO:0007669"/>
    <property type="project" value="InterPro"/>
</dbReference>
<dbReference type="InterPro" id="IPR013048">
    <property type="entry name" value="Meiotic_Spo11"/>
</dbReference>
<name>A0A165EZK1_EXIGL</name>
<dbReference type="InterPro" id="IPR002815">
    <property type="entry name" value="Spo11/TopoVI_A"/>
</dbReference>
<dbReference type="PRINTS" id="PR01551">
    <property type="entry name" value="SPO11HOMOLOG"/>
</dbReference>
<dbReference type="GO" id="GO:0000228">
    <property type="term" value="C:nuclear chromosome"/>
    <property type="evidence" value="ECO:0007669"/>
    <property type="project" value="TreeGrafter"/>
</dbReference>
<feature type="active site" description="O-(5'-phospho-DNA)-tyrosine intermediate" evidence="12">
    <location>
        <position position="97"/>
    </location>
</feature>
<dbReference type="SUPFAM" id="SSF56726">
    <property type="entry name" value="DNA topoisomerase IV, alpha subunit"/>
    <property type="match status" value="1"/>
</dbReference>
<evidence type="ECO:0000256" key="7">
    <source>
        <dbReference type="ARBA" id="ARBA00022842"/>
    </source>
</evidence>
<gene>
    <name evidence="15" type="ORF">EXIGLDRAFT_651542</name>
</gene>
<dbReference type="EC" id="5.6.2.2" evidence="5"/>